<reference evidence="1 2" key="1">
    <citation type="submission" date="2018-11" db="EMBL/GenBank/DDBJ databases">
        <title>The draft genome sequence of Amphritea balenae JAMM 1525T.</title>
        <authorList>
            <person name="Fang Z."/>
            <person name="Zhang Y."/>
            <person name="Han X."/>
        </authorList>
    </citation>
    <scope>NUCLEOTIDE SEQUENCE [LARGE SCALE GENOMIC DNA]</scope>
    <source>
        <strain evidence="1 2">JAMM 1525</strain>
    </source>
</reference>
<dbReference type="InterPro" id="IPR035959">
    <property type="entry name" value="RutC-like_sf"/>
</dbReference>
<proteinExistence type="predicted"/>
<dbReference type="OrthoDB" id="6899345at2"/>
<dbReference type="EMBL" id="RQXV01000006">
    <property type="protein sequence ID" value="RRC98884.1"/>
    <property type="molecule type" value="Genomic_DNA"/>
</dbReference>
<dbReference type="RefSeq" id="WP_124926383.1">
    <property type="nucleotide sequence ID" value="NZ_BMOH01000002.1"/>
</dbReference>
<protein>
    <submittedName>
        <fullName evidence="1">RidA family protein</fullName>
    </submittedName>
</protein>
<dbReference type="InterPro" id="IPR006175">
    <property type="entry name" value="YjgF/YER057c/UK114"/>
</dbReference>
<comment type="caution">
    <text evidence="1">The sequence shown here is derived from an EMBL/GenBank/DDBJ whole genome shotgun (WGS) entry which is preliminary data.</text>
</comment>
<sequence>MAVDRIGTGTRMSRAVIHNGTAYFCGQVPKDETADMTGQTITVLEKIEDLLAEVGSDKKSILSVTIYVNNMAEFAEMNAVWDSWVAPGFAPARACVEAQMARPELKVEMSVVAAINA</sequence>
<dbReference type="InterPro" id="IPR035709">
    <property type="entry name" value="YoaB-like"/>
</dbReference>
<evidence type="ECO:0000313" key="1">
    <source>
        <dbReference type="EMBL" id="RRC98884.1"/>
    </source>
</evidence>
<keyword evidence="2" id="KW-1185">Reference proteome</keyword>
<dbReference type="AlphaFoldDB" id="A0A3P1SPI9"/>
<dbReference type="CDD" id="cd06150">
    <property type="entry name" value="YjgF_YER057c_UK114_like_2"/>
    <property type="match status" value="1"/>
</dbReference>
<dbReference type="PANTHER" id="PTHR47328">
    <property type="match status" value="1"/>
</dbReference>
<accession>A0A3P1SPI9</accession>
<organism evidence="1 2">
    <name type="scientific">Amphritea balenae</name>
    <dbReference type="NCBI Taxonomy" id="452629"/>
    <lineage>
        <taxon>Bacteria</taxon>
        <taxon>Pseudomonadati</taxon>
        <taxon>Pseudomonadota</taxon>
        <taxon>Gammaproteobacteria</taxon>
        <taxon>Oceanospirillales</taxon>
        <taxon>Oceanospirillaceae</taxon>
        <taxon>Amphritea</taxon>
    </lineage>
</organism>
<dbReference type="Proteomes" id="UP000267535">
    <property type="component" value="Unassembled WGS sequence"/>
</dbReference>
<evidence type="ECO:0000313" key="2">
    <source>
        <dbReference type="Proteomes" id="UP000267535"/>
    </source>
</evidence>
<dbReference type="Gene3D" id="3.30.1330.40">
    <property type="entry name" value="RutC-like"/>
    <property type="match status" value="1"/>
</dbReference>
<dbReference type="PANTHER" id="PTHR47328:SF1">
    <property type="entry name" value="RUTC FAMILY PROTEIN YOAB"/>
    <property type="match status" value="1"/>
</dbReference>
<name>A0A3P1SPI9_9GAMM</name>
<dbReference type="Pfam" id="PF01042">
    <property type="entry name" value="Ribonuc_L-PSP"/>
    <property type="match status" value="1"/>
</dbReference>
<gene>
    <name evidence="1" type="ORF">EHS89_11900</name>
</gene>
<dbReference type="SUPFAM" id="SSF55298">
    <property type="entry name" value="YjgF-like"/>
    <property type="match status" value="1"/>
</dbReference>